<keyword evidence="2" id="KW-1185">Reference proteome</keyword>
<organism evidence="1 2">
    <name type="scientific">Streptomyces broussonetiae</name>
    <dbReference type="NCBI Taxonomy" id="2686304"/>
    <lineage>
        <taxon>Bacteria</taxon>
        <taxon>Bacillati</taxon>
        <taxon>Actinomycetota</taxon>
        <taxon>Actinomycetes</taxon>
        <taxon>Kitasatosporales</taxon>
        <taxon>Streptomycetaceae</taxon>
        <taxon>Streptomyces</taxon>
    </lineage>
</organism>
<name>A0A6I6N951_9ACTN</name>
<dbReference type="EMBL" id="CP047020">
    <property type="protein sequence ID" value="QHA09423.1"/>
    <property type="molecule type" value="Genomic_DNA"/>
</dbReference>
<dbReference type="AlphaFoldDB" id="A0A6I6N951"/>
<evidence type="ECO:0000313" key="1">
    <source>
        <dbReference type="EMBL" id="QHA09423.1"/>
    </source>
</evidence>
<dbReference type="Proteomes" id="UP000436138">
    <property type="component" value="Chromosome"/>
</dbReference>
<reference evidence="1 2" key="1">
    <citation type="submission" date="2019-12" db="EMBL/GenBank/DDBJ databases">
        <title>Streptomyces sp. strain T44 isolated from rhizosphere soil of Broussonetia papyrifera.</title>
        <authorList>
            <person name="Mo P."/>
        </authorList>
    </citation>
    <scope>NUCLEOTIDE SEQUENCE [LARGE SCALE GENOMIC DNA]</scope>
    <source>
        <strain evidence="1 2">T44</strain>
    </source>
</reference>
<protein>
    <submittedName>
        <fullName evidence="1">Uncharacterized protein</fullName>
    </submittedName>
</protein>
<accession>A0A6I6N951</accession>
<gene>
    <name evidence="1" type="ORF">GQF42_05310</name>
</gene>
<dbReference type="KEGG" id="sbro:GQF42_05310"/>
<evidence type="ECO:0000313" key="2">
    <source>
        <dbReference type="Proteomes" id="UP000436138"/>
    </source>
</evidence>
<sequence length="126" mass="13420">MTAAAPGRSFSHPLFTPRKVLTMRLCRPLVAVLGGLALALSTTGAALAADSTFIWVGPQGKAYALDNPPQHRCLDMAQEARGARNATKKDLIVYTQKRCKGSATRVVPGHAAPSATRFASVMFDPR</sequence>
<proteinExistence type="predicted"/>